<keyword evidence="11 15" id="KW-0067">ATP-binding</keyword>
<name>A0A175RLV3_9MICO</name>
<dbReference type="SUPFAM" id="SSF52374">
    <property type="entry name" value="Nucleotidylyl transferase"/>
    <property type="match status" value="1"/>
</dbReference>
<evidence type="ECO:0000256" key="5">
    <source>
        <dbReference type="ARBA" id="ARBA00022643"/>
    </source>
</evidence>
<dbReference type="InterPro" id="IPR023468">
    <property type="entry name" value="Riboflavin_kinase"/>
</dbReference>
<dbReference type="UniPathway" id="UPA00276">
    <property type="reaction ID" value="UER00406"/>
</dbReference>
<feature type="domain" description="Riboflavin kinase" evidence="16">
    <location>
        <begin position="190"/>
        <end position="315"/>
    </location>
</feature>
<evidence type="ECO:0000259" key="16">
    <source>
        <dbReference type="SMART" id="SM00904"/>
    </source>
</evidence>
<comment type="catalytic activity">
    <reaction evidence="14 15">
        <text>FMN + ATP + H(+) = FAD + diphosphate</text>
        <dbReference type="Rhea" id="RHEA:17237"/>
        <dbReference type="ChEBI" id="CHEBI:15378"/>
        <dbReference type="ChEBI" id="CHEBI:30616"/>
        <dbReference type="ChEBI" id="CHEBI:33019"/>
        <dbReference type="ChEBI" id="CHEBI:57692"/>
        <dbReference type="ChEBI" id="CHEBI:58210"/>
        <dbReference type="EC" id="2.7.7.2"/>
    </reaction>
</comment>
<dbReference type="OrthoDB" id="9803667at2"/>
<protein>
    <recommendedName>
        <fullName evidence="15">Riboflavin biosynthesis protein</fullName>
    </recommendedName>
    <domain>
        <recommendedName>
            <fullName evidence="15">Riboflavin kinase</fullName>
            <ecNumber evidence="15">2.7.1.26</ecNumber>
        </recommendedName>
        <alternativeName>
            <fullName evidence="15">Flavokinase</fullName>
        </alternativeName>
    </domain>
    <domain>
        <recommendedName>
            <fullName evidence="15">FMN adenylyltransferase</fullName>
            <ecNumber evidence="15">2.7.7.2</ecNumber>
        </recommendedName>
        <alternativeName>
            <fullName evidence="15">FAD pyrophosphorylase</fullName>
        </alternativeName>
        <alternativeName>
            <fullName evidence="15">FAD synthase</fullName>
        </alternativeName>
    </domain>
</protein>
<dbReference type="GO" id="GO:0005524">
    <property type="term" value="F:ATP binding"/>
    <property type="evidence" value="ECO:0007669"/>
    <property type="project" value="UniProtKB-UniRule"/>
</dbReference>
<dbReference type="UniPathway" id="UPA00277">
    <property type="reaction ID" value="UER00407"/>
</dbReference>
<dbReference type="Gene3D" id="3.40.50.620">
    <property type="entry name" value="HUPs"/>
    <property type="match status" value="1"/>
</dbReference>
<dbReference type="GO" id="GO:0006747">
    <property type="term" value="P:FAD biosynthetic process"/>
    <property type="evidence" value="ECO:0007669"/>
    <property type="project" value="UniProtKB-UniRule"/>
</dbReference>
<evidence type="ECO:0000256" key="3">
    <source>
        <dbReference type="ARBA" id="ARBA00005201"/>
    </source>
</evidence>
<comment type="function">
    <text evidence="1">Catalyzes the phosphorylation of riboflavin to FMN followed by the adenylation of FMN to FAD.</text>
</comment>
<keyword evidence="8 15" id="KW-0547">Nucleotide-binding</keyword>
<gene>
    <name evidence="17" type="ORF">NS184_13105</name>
</gene>
<comment type="caution">
    <text evidence="17">The sequence shown here is derived from an EMBL/GenBank/DDBJ whole genome shotgun (WGS) entry which is preliminary data.</text>
</comment>
<reference evidence="17 18" key="1">
    <citation type="journal article" date="2016" name="Front. Microbiol.">
        <title>Genomic Resource of Rice Seed Associated Bacteria.</title>
        <authorList>
            <person name="Midha S."/>
            <person name="Bansal K."/>
            <person name="Sharma S."/>
            <person name="Kumar N."/>
            <person name="Patil P.P."/>
            <person name="Chaudhry V."/>
            <person name="Patil P.B."/>
        </authorList>
    </citation>
    <scope>NUCLEOTIDE SEQUENCE [LARGE SCALE GENOMIC DNA]</scope>
    <source>
        <strain evidence="17 18">NS184</strain>
    </source>
</reference>
<organism evidence="17 18">
    <name type="scientific">Curtobacterium luteum</name>
    <dbReference type="NCBI Taxonomy" id="33881"/>
    <lineage>
        <taxon>Bacteria</taxon>
        <taxon>Bacillati</taxon>
        <taxon>Actinomycetota</taxon>
        <taxon>Actinomycetes</taxon>
        <taxon>Micrococcales</taxon>
        <taxon>Microbacteriaceae</taxon>
        <taxon>Curtobacterium</taxon>
    </lineage>
</organism>
<evidence type="ECO:0000256" key="2">
    <source>
        <dbReference type="ARBA" id="ARBA00004726"/>
    </source>
</evidence>
<dbReference type="PANTHER" id="PTHR22749">
    <property type="entry name" value="RIBOFLAVIN KINASE/FMN ADENYLYLTRANSFERASE"/>
    <property type="match status" value="1"/>
</dbReference>
<evidence type="ECO:0000256" key="9">
    <source>
        <dbReference type="ARBA" id="ARBA00022777"/>
    </source>
</evidence>
<dbReference type="STRING" id="33881.NS184_13105"/>
<dbReference type="GO" id="GO:0009398">
    <property type="term" value="P:FMN biosynthetic process"/>
    <property type="evidence" value="ECO:0007669"/>
    <property type="project" value="UniProtKB-UniRule"/>
</dbReference>
<dbReference type="RefSeq" id="WP_058726529.1">
    <property type="nucleotide sequence ID" value="NZ_LDQC01000076.1"/>
</dbReference>
<dbReference type="SMART" id="SM00904">
    <property type="entry name" value="Flavokinase"/>
    <property type="match status" value="1"/>
</dbReference>
<dbReference type="GO" id="GO:0009231">
    <property type="term" value="P:riboflavin biosynthetic process"/>
    <property type="evidence" value="ECO:0007669"/>
    <property type="project" value="InterPro"/>
</dbReference>
<keyword evidence="12" id="KW-0511">Multifunctional enzyme</keyword>
<dbReference type="PANTHER" id="PTHR22749:SF6">
    <property type="entry name" value="RIBOFLAVIN KINASE"/>
    <property type="match status" value="1"/>
</dbReference>
<accession>A0A175RLV3</accession>
<evidence type="ECO:0000256" key="4">
    <source>
        <dbReference type="ARBA" id="ARBA00022630"/>
    </source>
</evidence>
<comment type="similarity">
    <text evidence="15">Belongs to the ribF family.</text>
</comment>
<evidence type="ECO:0000256" key="13">
    <source>
        <dbReference type="ARBA" id="ARBA00047880"/>
    </source>
</evidence>
<evidence type="ECO:0000256" key="12">
    <source>
        <dbReference type="ARBA" id="ARBA00023268"/>
    </source>
</evidence>
<evidence type="ECO:0000256" key="7">
    <source>
        <dbReference type="ARBA" id="ARBA00022695"/>
    </source>
</evidence>
<keyword evidence="10 15" id="KW-0274">FAD</keyword>
<comment type="pathway">
    <text evidence="3 15">Cofactor biosynthesis; FMN biosynthesis; FMN from riboflavin (ATP route): step 1/1.</text>
</comment>
<proteinExistence type="inferred from homology"/>
<dbReference type="GO" id="GO:0003919">
    <property type="term" value="F:FMN adenylyltransferase activity"/>
    <property type="evidence" value="ECO:0007669"/>
    <property type="project" value="UniProtKB-UniRule"/>
</dbReference>
<evidence type="ECO:0000256" key="10">
    <source>
        <dbReference type="ARBA" id="ARBA00022827"/>
    </source>
</evidence>
<evidence type="ECO:0000256" key="8">
    <source>
        <dbReference type="ARBA" id="ARBA00022741"/>
    </source>
</evidence>
<dbReference type="EC" id="2.7.7.2" evidence="15"/>
<evidence type="ECO:0000256" key="6">
    <source>
        <dbReference type="ARBA" id="ARBA00022679"/>
    </source>
</evidence>
<sequence length="320" mass="35074">MQYYDDLADVADGFGPSAVTIGKFDGVHVGHRAVIAHLERAAEQQGLVSTVVTFDRHPLSVIDPVKTPPALTSTAQRRELLEQVGVDATVLLRFDQDLQSKEPEDFVSEILVGTLHARLVFVGSDFRFGRRGAGDVALLRRLGERYGFTVELIDDVDLVDDVRPAGERRVSSTWIRELLGVGRVAEAARLLGREHAVRSVVVHGNQRGRAMGYPTANLDPHCEGFVPADGVYAARVLHQGTVYPAAVSVGNNPTFEGVPEKQIEAHLLDVDIDLYGDTIAVLFVSYVRGMVKFSSMDELAEQMRQDDRDIRLLLGLPAPV</sequence>
<keyword evidence="9 15" id="KW-0418">Kinase</keyword>
<evidence type="ECO:0000256" key="11">
    <source>
        <dbReference type="ARBA" id="ARBA00022840"/>
    </source>
</evidence>
<dbReference type="EC" id="2.7.1.26" evidence="15"/>
<evidence type="ECO:0000313" key="18">
    <source>
        <dbReference type="Proteomes" id="UP000078252"/>
    </source>
</evidence>
<dbReference type="InterPro" id="IPR014729">
    <property type="entry name" value="Rossmann-like_a/b/a_fold"/>
</dbReference>
<dbReference type="EMBL" id="LDQC01000076">
    <property type="protein sequence ID" value="KTR03799.1"/>
    <property type="molecule type" value="Genomic_DNA"/>
</dbReference>
<dbReference type="InterPro" id="IPR015864">
    <property type="entry name" value="FAD_synthase"/>
</dbReference>
<evidence type="ECO:0000256" key="1">
    <source>
        <dbReference type="ARBA" id="ARBA00002121"/>
    </source>
</evidence>
<dbReference type="CDD" id="cd02064">
    <property type="entry name" value="FAD_synthetase_N"/>
    <property type="match status" value="1"/>
</dbReference>
<dbReference type="Pfam" id="PF01687">
    <property type="entry name" value="Flavokinase"/>
    <property type="match status" value="1"/>
</dbReference>
<keyword evidence="4 15" id="KW-0285">Flavoprotein</keyword>
<dbReference type="PATRIC" id="fig|33881.3.peg.3034"/>
<evidence type="ECO:0000256" key="14">
    <source>
        <dbReference type="ARBA" id="ARBA00049494"/>
    </source>
</evidence>
<dbReference type="NCBIfam" id="TIGR00083">
    <property type="entry name" value="ribF"/>
    <property type="match status" value="1"/>
</dbReference>
<evidence type="ECO:0000256" key="15">
    <source>
        <dbReference type="PIRNR" id="PIRNR004491"/>
    </source>
</evidence>
<comment type="catalytic activity">
    <reaction evidence="13 15">
        <text>riboflavin + ATP = FMN + ADP + H(+)</text>
        <dbReference type="Rhea" id="RHEA:14357"/>
        <dbReference type="ChEBI" id="CHEBI:15378"/>
        <dbReference type="ChEBI" id="CHEBI:30616"/>
        <dbReference type="ChEBI" id="CHEBI:57986"/>
        <dbReference type="ChEBI" id="CHEBI:58210"/>
        <dbReference type="ChEBI" id="CHEBI:456216"/>
        <dbReference type="EC" id="2.7.1.26"/>
    </reaction>
</comment>
<keyword evidence="5 15" id="KW-0288">FMN</keyword>
<dbReference type="GO" id="GO:0008531">
    <property type="term" value="F:riboflavin kinase activity"/>
    <property type="evidence" value="ECO:0007669"/>
    <property type="project" value="UniProtKB-UniRule"/>
</dbReference>
<dbReference type="PIRSF" id="PIRSF004491">
    <property type="entry name" value="FAD_Synth"/>
    <property type="match status" value="1"/>
</dbReference>
<dbReference type="SUPFAM" id="SSF82114">
    <property type="entry name" value="Riboflavin kinase-like"/>
    <property type="match status" value="1"/>
</dbReference>
<dbReference type="Pfam" id="PF06574">
    <property type="entry name" value="FAD_syn"/>
    <property type="match status" value="1"/>
</dbReference>
<dbReference type="Proteomes" id="UP000078252">
    <property type="component" value="Unassembled WGS sequence"/>
</dbReference>
<dbReference type="NCBIfam" id="NF004160">
    <property type="entry name" value="PRK05627.1-3"/>
    <property type="match status" value="1"/>
</dbReference>
<keyword evidence="7 15" id="KW-0548">Nucleotidyltransferase</keyword>
<comment type="pathway">
    <text evidence="2 15">Cofactor biosynthesis; FAD biosynthesis; FAD from FMN: step 1/1.</text>
</comment>
<evidence type="ECO:0000313" key="17">
    <source>
        <dbReference type="EMBL" id="KTR03799.1"/>
    </source>
</evidence>
<keyword evidence="6 15" id="KW-0808">Transferase</keyword>
<dbReference type="InterPro" id="IPR002606">
    <property type="entry name" value="Riboflavin_kinase_bac"/>
</dbReference>
<dbReference type="Gene3D" id="2.40.30.30">
    <property type="entry name" value="Riboflavin kinase-like"/>
    <property type="match status" value="1"/>
</dbReference>
<dbReference type="AlphaFoldDB" id="A0A175RLV3"/>
<dbReference type="InterPro" id="IPR023465">
    <property type="entry name" value="Riboflavin_kinase_dom_sf"/>
</dbReference>
<dbReference type="FunFam" id="2.40.30.30:FF:000003">
    <property type="entry name" value="Riboflavin biosynthesis protein"/>
    <property type="match status" value="1"/>
</dbReference>
<dbReference type="FunFam" id="3.40.50.620:FF:000021">
    <property type="entry name" value="Riboflavin biosynthesis protein"/>
    <property type="match status" value="1"/>
</dbReference>
<dbReference type="InterPro" id="IPR015865">
    <property type="entry name" value="Riboflavin_kinase_bac/euk"/>
</dbReference>